<feature type="chain" id="PRO_5017949920" evidence="1">
    <location>
        <begin position="17"/>
        <end position="78"/>
    </location>
</feature>
<accession>A0A3P7NQL8</accession>
<evidence type="ECO:0000313" key="3">
    <source>
        <dbReference type="Proteomes" id="UP000281553"/>
    </source>
</evidence>
<keyword evidence="1" id="KW-0732">Signal</keyword>
<evidence type="ECO:0000313" key="2">
    <source>
        <dbReference type="EMBL" id="VDN39383.1"/>
    </source>
</evidence>
<name>A0A3P7NQL8_DIBLA</name>
<evidence type="ECO:0000256" key="1">
    <source>
        <dbReference type="SAM" id="SignalP"/>
    </source>
</evidence>
<gene>
    <name evidence="2" type="ORF">DILT_LOCUS17853</name>
</gene>
<sequence>MATFFLSLSSQPLCLAIFGAALFRRISYQVPAYDTKNIEMYEGFAQEFEDIAVGMVGACEEQDAVRGFLPAALPRAGI</sequence>
<reference evidence="2 3" key="1">
    <citation type="submission" date="2018-11" db="EMBL/GenBank/DDBJ databases">
        <authorList>
            <consortium name="Pathogen Informatics"/>
        </authorList>
    </citation>
    <scope>NUCLEOTIDE SEQUENCE [LARGE SCALE GENOMIC DNA]</scope>
</reference>
<protein>
    <submittedName>
        <fullName evidence="2">Uncharacterized protein</fullName>
    </submittedName>
</protein>
<dbReference type="EMBL" id="UYRU01095319">
    <property type="protein sequence ID" value="VDN39383.1"/>
    <property type="molecule type" value="Genomic_DNA"/>
</dbReference>
<feature type="signal peptide" evidence="1">
    <location>
        <begin position="1"/>
        <end position="16"/>
    </location>
</feature>
<keyword evidence="3" id="KW-1185">Reference proteome</keyword>
<proteinExistence type="predicted"/>
<dbReference type="Proteomes" id="UP000281553">
    <property type="component" value="Unassembled WGS sequence"/>
</dbReference>
<dbReference type="AlphaFoldDB" id="A0A3P7NQL8"/>
<organism evidence="2 3">
    <name type="scientific">Dibothriocephalus latus</name>
    <name type="common">Fish tapeworm</name>
    <name type="synonym">Diphyllobothrium latum</name>
    <dbReference type="NCBI Taxonomy" id="60516"/>
    <lineage>
        <taxon>Eukaryota</taxon>
        <taxon>Metazoa</taxon>
        <taxon>Spiralia</taxon>
        <taxon>Lophotrochozoa</taxon>
        <taxon>Platyhelminthes</taxon>
        <taxon>Cestoda</taxon>
        <taxon>Eucestoda</taxon>
        <taxon>Diphyllobothriidea</taxon>
        <taxon>Diphyllobothriidae</taxon>
        <taxon>Dibothriocephalus</taxon>
    </lineage>
</organism>